<feature type="transmembrane region" description="Helical" evidence="1">
    <location>
        <begin position="218"/>
        <end position="236"/>
    </location>
</feature>
<feature type="transmembrane region" description="Helical" evidence="1">
    <location>
        <begin position="155"/>
        <end position="176"/>
    </location>
</feature>
<keyword evidence="4" id="KW-1185">Reference proteome</keyword>
<feature type="transmembrane region" description="Helical" evidence="1">
    <location>
        <begin position="242"/>
        <end position="263"/>
    </location>
</feature>
<feature type="transmembrane region" description="Helical" evidence="1">
    <location>
        <begin position="73"/>
        <end position="91"/>
    </location>
</feature>
<evidence type="ECO:0000313" key="4">
    <source>
        <dbReference type="Proteomes" id="UP000293583"/>
    </source>
</evidence>
<feature type="transmembrane region" description="Helical" evidence="1">
    <location>
        <begin position="33"/>
        <end position="53"/>
    </location>
</feature>
<dbReference type="InterPro" id="IPR037185">
    <property type="entry name" value="EmrE-like"/>
</dbReference>
<dbReference type="OrthoDB" id="1261602at2"/>
<evidence type="ECO:0000313" key="3">
    <source>
        <dbReference type="EMBL" id="TBH74493.1"/>
    </source>
</evidence>
<dbReference type="EMBL" id="SEWY01000002">
    <property type="protein sequence ID" value="TBH74493.1"/>
    <property type="molecule type" value="Genomic_DNA"/>
</dbReference>
<dbReference type="Proteomes" id="UP000293583">
    <property type="component" value="Unassembled WGS sequence"/>
</dbReference>
<evidence type="ECO:0000259" key="2">
    <source>
        <dbReference type="Pfam" id="PF00892"/>
    </source>
</evidence>
<proteinExistence type="predicted"/>
<feature type="transmembrane region" description="Helical" evidence="1">
    <location>
        <begin position="98"/>
        <end position="119"/>
    </location>
</feature>
<feature type="domain" description="EamA" evidence="2">
    <location>
        <begin position="162"/>
        <end position="286"/>
    </location>
</feature>
<organism evidence="3 4">
    <name type="scientific">Aquirufa antheringensis</name>
    <dbReference type="NCBI Taxonomy" id="2516559"/>
    <lineage>
        <taxon>Bacteria</taxon>
        <taxon>Pseudomonadati</taxon>
        <taxon>Bacteroidota</taxon>
        <taxon>Cytophagia</taxon>
        <taxon>Cytophagales</taxon>
        <taxon>Flectobacillaceae</taxon>
        <taxon>Aquirufa</taxon>
    </lineage>
</organism>
<keyword evidence="1" id="KW-0472">Membrane</keyword>
<keyword evidence="1" id="KW-1133">Transmembrane helix</keyword>
<feature type="transmembrane region" description="Helical" evidence="1">
    <location>
        <begin position="270"/>
        <end position="286"/>
    </location>
</feature>
<feature type="transmembrane region" description="Helical" evidence="1">
    <location>
        <begin position="182"/>
        <end position="206"/>
    </location>
</feature>
<dbReference type="RefSeq" id="WP_130922946.1">
    <property type="nucleotide sequence ID" value="NZ_JAANOL010000002.1"/>
</dbReference>
<reference evidence="3 4" key="1">
    <citation type="submission" date="2019-02" db="EMBL/GenBank/DDBJ databases">
        <title>Genome of a new Bacteroidetes strain.</title>
        <authorList>
            <person name="Pitt A."/>
        </authorList>
    </citation>
    <scope>NUCLEOTIDE SEQUENCE [LARGE SCALE GENOMIC DNA]</scope>
    <source>
        <strain evidence="3 4">103A-SOEBACH</strain>
    </source>
</reference>
<dbReference type="AlphaFoldDB" id="A0A4Q9BFZ6"/>
<feature type="transmembrane region" description="Helical" evidence="1">
    <location>
        <begin position="125"/>
        <end position="143"/>
    </location>
</feature>
<sequence>MLGFLYILLSSAFYGFSNAYWKKAIQDAPFLQVIFSRGLYTTSFFGLCYLMDYQWGIFTPWVGARPVFSTPQLVMSIGLCIFSSFGLYFFVRSMKSEAVSLVAPVSSINLFGLLTAVLFLGESWVFSYSMASLSVVGGVFLLFQSDWHFSSISSFMKALGGSILASFFWGVSYALFKYPVEWLGVILFSFLLELCVTLCAGVFLLFQRKKWQQIPQAPIRILALCIMLGSILLNIAYKTATITQIIFVSKSQLVLTLIFGQILYREKLKALKLLGITLLILSIYLVI</sequence>
<protein>
    <submittedName>
        <fullName evidence="3">DMT family transporter</fullName>
    </submittedName>
</protein>
<dbReference type="InterPro" id="IPR000620">
    <property type="entry name" value="EamA_dom"/>
</dbReference>
<accession>A0A4Q9BFZ6</accession>
<feature type="transmembrane region" description="Helical" evidence="1">
    <location>
        <begin position="6"/>
        <end position="21"/>
    </location>
</feature>
<dbReference type="GO" id="GO:0016020">
    <property type="term" value="C:membrane"/>
    <property type="evidence" value="ECO:0007669"/>
    <property type="project" value="InterPro"/>
</dbReference>
<name>A0A4Q9BFZ6_9BACT</name>
<evidence type="ECO:0000256" key="1">
    <source>
        <dbReference type="SAM" id="Phobius"/>
    </source>
</evidence>
<dbReference type="SUPFAM" id="SSF103481">
    <property type="entry name" value="Multidrug resistance efflux transporter EmrE"/>
    <property type="match status" value="1"/>
</dbReference>
<dbReference type="Pfam" id="PF00892">
    <property type="entry name" value="EamA"/>
    <property type="match status" value="1"/>
</dbReference>
<keyword evidence="1" id="KW-0812">Transmembrane</keyword>
<comment type="caution">
    <text evidence="3">The sequence shown here is derived from an EMBL/GenBank/DDBJ whole genome shotgun (WGS) entry which is preliminary data.</text>
</comment>
<gene>
    <name evidence="3" type="ORF">EWU20_04945</name>
</gene>